<evidence type="ECO:0000313" key="1">
    <source>
        <dbReference type="EMBL" id="KAH3774711.1"/>
    </source>
</evidence>
<proteinExistence type="predicted"/>
<gene>
    <name evidence="1" type="ORF">DPMN_176102</name>
</gene>
<comment type="caution">
    <text evidence="1">The sequence shown here is derived from an EMBL/GenBank/DDBJ whole genome shotgun (WGS) entry which is preliminary data.</text>
</comment>
<name>A0A9D4IGM2_DREPO</name>
<protein>
    <submittedName>
        <fullName evidence="1">Uncharacterized protein</fullName>
    </submittedName>
</protein>
<reference evidence="1" key="2">
    <citation type="submission" date="2020-11" db="EMBL/GenBank/DDBJ databases">
        <authorList>
            <person name="McCartney M.A."/>
            <person name="Auch B."/>
            <person name="Kono T."/>
            <person name="Mallez S."/>
            <person name="Becker A."/>
            <person name="Gohl D.M."/>
            <person name="Silverstein K.A.T."/>
            <person name="Koren S."/>
            <person name="Bechman K.B."/>
            <person name="Herman A."/>
            <person name="Abrahante J.E."/>
            <person name="Garbe J."/>
        </authorList>
    </citation>
    <scope>NUCLEOTIDE SEQUENCE</scope>
    <source>
        <strain evidence="1">Duluth1</strain>
        <tissue evidence="1">Whole animal</tissue>
    </source>
</reference>
<accession>A0A9D4IGM2</accession>
<dbReference type="EMBL" id="JAIWYP010000009">
    <property type="protein sequence ID" value="KAH3774711.1"/>
    <property type="molecule type" value="Genomic_DNA"/>
</dbReference>
<organism evidence="1 2">
    <name type="scientific">Dreissena polymorpha</name>
    <name type="common">Zebra mussel</name>
    <name type="synonym">Mytilus polymorpha</name>
    <dbReference type="NCBI Taxonomy" id="45954"/>
    <lineage>
        <taxon>Eukaryota</taxon>
        <taxon>Metazoa</taxon>
        <taxon>Spiralia</taxon>
        <taxon>Lophotrochozoa</taxon>
        <taxon>Mollusca</taxon>
        <taxon>Bivalvia</taxon>
        <taxon>Autobranchia</taxon>
        <taxon>Heteroconchia</taxon>
        <taxon>Euheterodonta</taxon>
        <taxon>Imparidentia</taxon>
        <taxon>Neoheterodontei</taxon>
        <taxon>Myida</taxon>
        <taxon>Dreissenoidea</taxon>
        <taxon>Dreissenidae</taxon>
        <taxon>Dreissena</taxon>
    </lineage>
</organism>
<dbReference type="Proteomes" id="UP000828390">
    <property type="component" value="Unassembled WGS sequence"/>
</dbReference>
<reference evidence="1" key="1">
    <citation type="journal article" date="2019" name="bioRxiv">
        <title>The Genome of the Zebra Mussel, Dreissena polymorpha: A Resource for Invasive Species Research.</title>
        <authorList>
            <person name="McCartney M.A."/>
            <person name="Auch B."/>
            <person name="Kono T."/>
            <person name="Mallez S."/>
            <person name="Zhang Y."/>
            <person name="Obille A."/>
            <person name="Becker A."/>
            <person name="Abrahante J.E."/>
            <person name="Garbe J."/>
            <person name="Badalamenti J.P."/>
            <person name="Herman A."/>
            <person name="Mangelson H."/>
            <person name="Liachko I."/>
            <person name="Sullivan S."/>
            <person name="Sone E.D."/>
            <person name="Koren S."/>
            <person name="Silverstein K.A.T."/>
            <person name="Beckman K.B."/>
            <person name="Gohl D.M."/>
        </authorList>
    </citation>
    <scope>NUCLEOTIDE SEQUENCE</scope>
    <source>
        <strain evidence="1">Duluth1</strain>
        <tissue evidence="1">Whole animal</tissue>
    </source>
</reference>
<evidence type="ECO:0000313" key="2">
    <source>
        <dbReference type="Proteomes" id="UP000828390"/>
    </source>
</evidence>
<dbReference type="AlphaFoldDB" id="A0A9D4IGM2"/>
<sequence length="67" mass="7151">MQQLEQALSDSSIIVIDIDISLSNNVNLTTEEQSAFDANQQELLLGIPGFSVATSAWGLAPSLSMAR</sequence>
<keyword evidence="2" id="KW-1185">Reference proteome</keyword>